<dbReference type="SUPFAM" id="SSF54909">
    <property type="entry name" value="Dimeric alpha+beta barrel"/>
    <property type="match status" value="1"/>
</dbReference>
<dbReference type="PANTHER" id="PTHR33606">
    <property type="entry name" value="PROTEIN YCII"/>
    <property type="match status" value="1"/>
</dbReference>
<dbReference type="InterPro" id="IPR011008">
    <property type="entry name" value="Dimeric_a/b-barrel"/>
</dbReference>
<dbReference type="EMBL" id="HBFM01034730">
    <property type="protein sequence ID" value="CAD8793850.1"/>
    <property type="molecule type" value="Transcribed_RNA"/>
</dbReference>
<accession>A0A7S0VPA4</accession>
<dbReference type="PANTHER" id="PTHR33606:SF3">
    <property type="entry name" value="PROTEIN YCII"/>
    <property type="match status" value="1"/>
</dbReference>
<sequence length="101" mass="11111">MTTSQTPNKYHILQYKYVPDILEKRGPYREEHLGFANAMLEAGKLVMAGAVGDPVDGAVFIFRNSSIEEIKAFVKADPYVVNDLVPSHTIGPYNVAVGNTI</sequence>
<evidence type="ECO:0000313" key="2">
    <source>
        <dbReference type="EMBL" id="CAD8793850.1"/>
    </source>
</evidence>
<protein>
    <recommendedName>
        <fullName evidence="1">YCII-related domain-containing protein</fullName>
    </recommendedName>
</protein>
<dbReference type="AlphaFoldDB" id="A0A7S0VPA4"/>
<dbReference type="Pfam" id="PF03795">
    <property type="entry name" value="YCII"/>
    <property type="match status" value="1"/>
</dbReference>
<dbReference type="Gene3D" id="3.30.70.1060">
    <property type="entry name" value="Dimeric alpha+beta barrel"/>
    <property type="match status" value="1"/>
</dbReference>
<organism evidence="2">
    <name type="scientific">Polytomella parva</name>
    <dbReference type="NCBI Taxonomy" id="51329"/>
    <lineage>
        <taxon>Eukaryota</taxon>
        <taxon>Viridiplantae</taxon>
        <taxon>Chlorophyta</taxon>
        <taxon>core chlorophytes</taxon>
        <taxon>Chlorophyceae</taxon>
        <taxon>CS clade</taxon>
        <taxon>Chlamydomonadales</taxon>
        <taxon>Chlamydomonadaceae</taxon>
        <taxon>Polytomella</taxon>
    </lineage>
</organism>
<gene>
    <name evidence="2" type="ORF">PPAR00522_LOCUS22612</name>
</gene>
<proteinExistence type="predicted"/>
<dbReference type="InterPro" id="IPR005545">
    <property type="entry name" value="YCII"/>
</dbReference>
<reference evidence="2" key="1">
    <citation type="submission" date="2021-01" db="EMBL/GenBank/DDBJ databases">
        <authorList>
            <person name="Corre E."/>
            <person name="Pelletier E."/>
            <person name="Niang G."/>
            <person name="Scheremetjew M."/>
            <person name="Finn R."/>
            <person name="Kale V."/>
            <person name="Holt S."/>
            <person name="Cochrane G."/>
            <person name="Meng A."/>
            <person name="Brown T."/>
            <person name="Cohen L."/>
        </authorList>
    </citation>
    <scope>NUCLEOTIDE SEQUENCE</scope>
    <source>
        <strain evidence="2">SAG 63-3</strain>
    </source>
</reference>
<dbReference type="InterPro" id="IPR051807">
    <property type="entry name" value="Sec-metab_biosynth-assoc"/>
</dbReference>
<evidence type="ECO:0000259" key="1">
    <source>
        <dbReference type="Pfam" id="PF03795"/>
    </source>
</evidence>
<name>A0A7S0VPA4_9CHLO</name>
<feature type="domain" description="YCII-related" evidence="1">
    <location>
        <begin position="15"/>
        <end position="89"/>
    </location>
</feature>